<evidence type="ECO:0000256" key="2">
    <source>
        <dbReference type="SAM" id="Phobius"/>
    </source>
</evidence>
<keyword evidence="2" id="KW-1133">Transmembrane helix</keyword>
<dbReference type="Proteomes" id="UP000800097">
    <property type="component" value="Unassembled WGS sequence"/>
</dbReference>
<dbReference type="PANTHER" id="PTHR36587">
    <property type="entry name" value="EXPRESSION SITE-ASSOCIATED GENE 3 (ESAG3)-LIKE PROTEIN"/>
    <property type="match status" value="1"/>
</dbReference>
<organism evidence="3 4">
    <name type="scientific">Westerdykella ornata</name>
    <dbReference type="NCBI Taxonomy" id="318751"/>
    <lineage>
        <taxon>Eukaryota</taxon>
        <taxon>Fungi</taxon>
        <taxon>Dikarya</taxon>
        <taxon>Ascomycota</taxon>
        <taxon>Pezizomycotina</taxon>
        <taxon>Dothideomycetes</taxon>
        <taxon>Pleosporomycetidae</taxon>
        <taxon>Pleosporales</taxon>
        <taxon>Sporormiaceae</taxon>
        <taxon>Westerdykella</taxon>
    </lineage>
</organism>
<reference evidence="3" key="1">
    <citation type="journal article" date="2020" name="Stud. Mycol.">
        <title>101 Dothideomycetes genomes: a test case for predicting lifestyles and emergence of pathogens.</title>
        <authorList>
            <person name="Haridas S."/>
            <person name="Albert R."/>
            <person name="Binder M."/>
            <person name="Bloem J."/>
            <person name="Labutti K."/>
            <person name="Salamov A."/>
            <person name="Andreopoulos B."/>
            <person name="Baker S."/>
            <person name="Barry K."/>
            <person name="Bills G."/>
            <person name="Bluhm B."/>
            <person name="Cannon C."/>
            <person name="Castanera R."/>
            <person name="Culley D."/>
            <person name="Daum C."/>
            <person name="Ezra D."/>
            <person name="Gonzalez J."/>
            <person name="Henrissat B."/>
            <person name="Kuo A."/>
            <person name="Liang C."/>
            <person name="Lipzen A."/>
            <person name="Lutzoni F."/>
            <person name="Magnuson J."/>
            <person name="Mondo S."/>
            <person name="Nolan M."/>
            <person name="Ohm R."/>
            <person name="Pangilinan J."/>
            <person name="Park H.-J."/>
            <person name="Ramirez L."/>
            <person name="Alfaro M."/>
            <person name="Sun H."/>
            <person name="Tritt A."/>
            <person name="Yoshinaga Y."/>
            <person name="Zwiers L.-H."/>
            <person name="Turgeon B."/>
            <person name="Goodwin S."/>
            <person name="Spatafora J."/>
            <person name="Crous P."/>
            <person name="Grigoriev I."/>
        </authorList>
    </citation>
    <scope>NUCLEOTIDE SEQUENCE</scope>
    <source>
        <strain evidence="3">CBS 379.55</strain>
    </source>
</reference>
<dbReference type="GeneID" id="54554239"/>
<dbReference type="AlphaFoldDB" id="A0A6A6JEJ6"/>
<feature type="transmembrane region" description="Helical" evidence="2">
    <location>
        <begin position="37"/>
        <end position="56"/>
    </location>
</feature>
<keyword evidence="2" id="KW-0812">Transmembrane</keyword>
<evidence type="ECO:0000313" key="4">
    <source>
        <dbReference type="Proteomes" id="UP000800097"/>
    </source>
</evidence>
<gene>
    <name evidence="3" type="ORF">EI97DRAFT_459990</name>
</gene>
<proteinExistence type="predicted"/>
<dbReference type="PANTHER" id="PTHR36587:SF2">
    <property type="entry name" value="EXPRESSION SITE-ASSOCIATED GENE 3 (ESAG3)-LIKE PROTEIN"/>
    <property type="match status" value="1"/>
</dbReference>
<sequence>MAGDSGLRPMPMSPGQSPVEVLGAGIAWARSRRGRTLIFGAVFVVVTLAVVGLGNADSLSTARQHLSSSSSSSTYWHPHLPSIPSSLTNSPLRPSNTTLQLENGQLEHPPSNLHKATPNFHLLLAAQQDSPEFCKTTLSAMILNYPPATIINLFRKFDSEKERERARVRGILQFLENGRVVGDEDLVLIADGQDTWFQLPGEVVVRLYRVVVEEANERLVEEYGRDERGVQRYRQRIVFGARKTCEGDEEESLACKYAPESPLPENLYGKDTEKEKELSRARYLDSGLMMGPAKDLRALYQAAVKKFDEADSTMDSAQSVFATLFAEQQRSRGAPIPKTVPKKNPGWLSWFTAGGEDSSSPNNNLNPVAPSEVPGHEFSMGLDYTNTLFQSLLHPADNELVPLKHDKSSTAAELSQLHRPDTATPSLDLPPALAHAKPPFWTPDFTSSNPAIPTPNADVPFIEPLTLRKDLDTMEPKDTPWTAVKLIQNTYTGSIPAILHLDKKTAPLRKRNRPTRRSNPSSPSHPAARDTAAAAATGLSWSSLWYSGSERALLRSYLRTPQSQLGFHNAAIGGDYMWDLRGGRGGVWLADPEVWLPWGEFDGVCGSVEQMRRVLGADGKGFWLHEGEDGAEDDRRRMEGLLVEEIREEERKAKEEWRRVPEKGGGVERVLWEKRVAGRVRDKVEAERRERVRKEKEDREKERKEKEKEKQRGKEKGGG</sequence>
<feature type="compositionally biased region" description="Low complexity" evidence="1">
    <location>
        <begin position="517"/>
        <end position="532"/>
    </location>
</feature>
<evidence type="ECO:0000313" key="3">
    <source>
        <dbReference type="EMBL" id="KAF2274717.1"/>
    </source>
</evidence>
<keyword evidence="4" id="KW-1185">Reference proteome</keyword>
<name>A0A6A6JEJ6_WESOR</name>
<accession>A0A6A6JEJ6</accession>
<dbReference type="RefSeq" id="XP_033652256.1">
    <property type="nucleotide sequence ID" value="XM_033801064.1"/>
</dbReference>
<feature type="region of interest" description="Disordered" evidence="1">
    <location>
        <begin position="503"/>
        <end position="532"/>
    </location>
</feature>
<feature type="region of interest" description="Disordered" evidence="1">
    <location>
        <begin position="682"/>
        <end position="719"/>
    </location>
</feature>
<dbReference type="EMBL" id="ML986501">
    <property type="protein sequence ID" value="KAF2274717.1"/>
    <property type="molecule type" value="Genomic_DNA"/>
</dbReference>
<protein>
    <submittedName>
        <fullName evidence="3">Uncharacterized protein</fullName>
    </submittedName>
</protein>
<dbReference type="CDD" id="cd22997">
    <property type="entry name" value="GT_LH"/>
    <property type="match status" value="1"/>
</dbReference>
<evidence type="ECO:0000256" key="1">
    <source>
        <dbReference type="SAM" id="MobiDB-lite"/>
    </source>
</evidence>
<feature type="compositionally biased region" description="Basic residues" evidence="1">
    <location>
        <begin position="506"/>
        <end position="516"/>
    </location>
</feature>
<keyword evidence="2" id="KW-0472">Membrane</keyword>
<dbReference type="OrthoDB" id="422736at2759"/>